<organism evidence="5 6">
    <name type="scientific">Companilactobacillus paralimentarius DSM 13238 = JCM 10415</name>
    <dbReference type="NCBI Taxonomy" id="1122151"/>
    <lineage>
        <taxon>Bacteria</taxon>
        <taxon>Bacillati</taxon>
        <taxon>Bacillota</taxon>
        <taxon>Bacilli</taxon>
        <taxon>Lactobacillales</taxon>
        <taxon>Lactobacillaceae</taxon>
        <taxon>Companilactobacillus</taxon>
    </lineage>
</organism>
<evidence type="ECO:0000313" key="5">
    <source>
        <dbReference type="EMBL" id="KRL31735.1"/>
    </source>
</evidence>
<dbReference type="OrthoDB" id="9760892at2"/>
<evidence type="ECO:0000256" key="3">
    <source>
        <dbReference type="PROSITE-ProRule" id="PRU01353"/>
    </source>
</evidence>
<evidence type="ECO:0000313" key="6">
    <source>
        <dbReference type="Proteomes" id="UP000051908"/>
    </source>
</evidence>
<dbReference type="PROSITE" id="PS52009">
    <property type="entry name" value="GH84"/>
    <property type="match status" value="1"/>
</dbReference>
<dbReference type="Gene3D" id="3.20.20.80">
    <property type="entry name" value="Glycosidases"/>
    <property type="match status" value="1"/>
</dbReference>
<dbReference type="GeneID" id="96667361"/>
<keyword evidence="2 3" id="KW-0326">Glycosidase</keyword>
<comment type="similarity">
    <text evidence="3">Belongs to the glycosyl hydrolase 84 family.</text>
</comment>
<dbReference type="InterPro" id="IPR015882">
    <property type="entry name" value="HEX_bac_N"/>
</dbReference>
<dbReference type="PANTHER" id="PTHR13170:SF16">
    <property type="entry name" value="PROTEIN O-GLCNACASE"/>
    <property type="match status" value="1"/>
</dbReference>
<keyword evidence="1 3" id="KW-0378">Hydrolase</keyword>
<reference evidence="5 6" key="1">
    <citation type="journal article" date="2015" name="Genome Announc.">
        <title>Expanding the biotechnology potential of lactobacilli through comparative genomics of 213 strains and associated genera.</title>
        <authorList>
            <person name="Sun Z."/>
            <person name="Harris H.M."/>
            <person name="McCann A."/>
            <person name="Guo C."/>
            <person name="Argimon S."/>
            <person name="Zhang W."/>
            <person name="Yang X."/>
            <person name="Jeffery I.B."/>
            <person name="Cooney J.C."/>
            <person name="Kagawa T.F."/>
            <person name="Liu W."/>
            <person name="Song Y."/>
            <person name="Salvetti E."/>
            <person name="Wrobel A."/>
            <person name="Rasinkangas P."/>
            <person name="Parkhill J."/>
            <person name="Rea M.C."/>
            <person name="O'Sullivan O."/>
            <person name="Ritari J."/>
            <person name="Douillard F.P."/>
            <person name="Paul Ross R."/>
            <person name="Yang R."/>
            <person name="Briner A.E."/>
            <person name="Felis G.E."/>
            <person name="de Vos W.M."/>
            <person name="Barrangou R."/>
            <person name="Klaenhammer T.R."/>
            <person name="Caufield P.W."/>
            <person name="Cui Y."/>
            <person name="Zhang H."/>
            <person name="O'Toole P.W."/>
        </authorList>
    </citation>
    <scope>NUCLEOTIDE SEQUENCE [LARGE SCALE GENOMIC DNA]</scope>
    <source>
        <strain evidence="5 6">DSM 13238</strain>
    </source>
</reference>
<dbReference type="Pfam" id="PF07555">
    <property type="entry name" value="NAGidase"/>
    <property type="match status" value="1"/>
</dbReference>
<protein>
    <submittedName>
        <fullName evidence="5">F5 8 type C domain protein</fullName>
    </submittedName>
</protein>
<dbReference type="GO" id="GO:0005975">
    <property type="term" value="P:carbohydrate metabolic process"/>
    <property type="evidence" value="ECO:0007669"/>
    <property type="project" value="UniProtKB-ARBA"/>
</dbReference>
<dbReference type="GO" id="GO:0015929">
    <property type="term" value="F:hexosaminidase activity"/>
    <property type="evidence" value="ECO:0007669"/>
    <property type="project" value="UniProtKB-ARBA"/>
</dbReference>
<dbReference type="Pfam" id="PF02838">
    <property type="entry name" value="Glyco_hydro_20b"/>
    <property type="match status" value="1"/>
</dbReference>
<feature type="domain" description="GH84" evidence="4">
    <location>
        <begin position="130"/>
        <end position="414"/>
    </location>
</feature>
<dbReference type="InterPro" id="IPR017853">
    <property type="entry name" value="GH"/>
</dbReference>
<accession>A0A0R1PH01</accession>
<dbReference type="Gene3D" id="1.20.58.460">
    <property type="entry name" value="Hyaluronidase post-catalytic domain-like"/>
    <property type="match status" value="1"/>
</dbReference>
<dbReference type="PANTHER" id="PTHR13170">
    <property type="entry name" value="O-GLCNACASE"/>
    <property type="match status" value="1"/>
</dbReference>
<dbReference type="SUPFAM" id="SSF140657">
    <property type="entry name" value="Hyaluronidase post-catalytic domain-like"/>
    <property type="match status" value="1"/>
</dbReference>
<dbReference type="Gene3D" id="3.30.379.10">
    <property type="entry name" value="Chitobiase/beta-hexosaminidase domain 2-like"/>
    <property type="match status" value="1"/>
</dbReference>
<sequence>MKYKLFPIPQDIVYDEGTVSLLPKVNLIMDQNLDRYTKDRVLGILKEFQIGFELNTQISAEMINIIIRISKHPSHHYDGYRLMITESKVQLFGDNTDGVFYGLATLRQILKQSQGLKVQQLAIRDYADVKNRGFIEGYYGNPWSDADRINLMRFGSNLKLTQYVFAPKDDPYHNEKWRELYPQKRLNEIKKLAQVGNETKTKFVWTIHPFMHDPIRFDRNYISDLRIIEKKFDQLMLVGVREFGILADDAPWPKHGDDDYIKLMKDMSNFLKKRKKNYPDLVTDMIFVPYYYYSDGAKDNGHYDLRDLNAGLPKNIHMVVTGGKTFGVVSDEFLNVLKDNLTVKGAEYRPVQLWINWPVNDGSRNNLIMGGAKHYLQTQADSKKIYGIMLNPMMQSEASKPAIFINAAYSWNIWTDSKTESQIEHNAFNYVENQTFKSSKGSKALENLAQHMQFNGAMPELNLESPNLDTKLRQFIEEMDEKTTSPKEINNLKHEFTKIKQDALYFKVNGQKNLRDEMLPWLDNAIDQMQSLEFICDYLNTGKEEFLSSAKETYQESRTHTFAYLQEIKQAEFGSQSIAPFLKEMLTVVK</sequence>
<dbReference type="Proteomes" id="UP000051908">
    <property type="component" value="Unassembled WGS sequence"/>
</dbReference>
<dbReference type="InterPro" id="IPR051822">
    <property type="entry name" value="Glycosyl_Hydrolase_84"/>
</dbReference>
<dbReference type="EMBL" id="AZES01000029">
    <property type="protein sequence ID" value="KRL31735.1"/>
    <property type="molecule type" value="Genomic_DNA"/>
</dbReference>
<name>A0A0R1PH01_9LACO</name>
<dbReference type="GO" id="GO:1901135">
    <property type="term" value="P:carbohydrate derivative metabolic process"/>
    <property type="evidence" value="ECO:0007669"/>
    <property type="project" value="UniProtKB-ARBA"/>
</dbReference>
<dbReference type="InterPro" id="IPR011496">
    <property type="entry name" value="O-GlcNAcase_cat"/>
</dbReference>
<dbReference type="AlphaFoldDB" id="A0A0R1PH01"/>
<dbReference type="SUPFAM" id="SSF51445">
    <property type="entry name" value="(Trans)glycosidases"/>
    <property type="match status" value="1"/>
</dbReference>
<evidence type="ECO:0000256" key="2">
    <source>
        <dbReference type="ARBA" id="ARBA00023295"/>
    </source>
</evidence>
<comment type="caution">
    <text evidence="5">The sequence shown here is derived from an EMBL/GenBank/DDBJ whole genome shotgun (WGS) entry which is preliminary data.</text>
</comment>
<keyword evidence="6" id="KW-1185">Reference proteome</keyword>
<dbReference type="InterPro" id="IPR029018">
    <property type="entry name" value="Hex-like_dom2"/>
</dbReference>
<dbReference type="SUPFAM" id="SSF55545">
    <property type="entry name" value="beta-N-acetylhexosaminidase-like domain"/>
    <property type="match status" value="1"/>
</dbReference>
<dbReference type="PATRIC" id="fig|1122151.5.peg.1571"/>
<dbReference type="RefSeq" id="WP_056955760.1">
    <property type="nucleotide sequence ID" value="NZ_AZES01000029.1"/>
</dbReference>
<evidence type="ECO:0000256" key="1">
    <source>
        <dbReference type="ARBA" id="ARBA00022801"/>
    </source>
</evidence>
<gene>
    <name evidence="5" type="ORF">FD33_GL001515</name>
</gene>
<feature type="active site" description="Proton donor" evidence="3">
    <location>
        <position position="249"/>
    </location>
</feature>
<proteinExistence type="inferred from homology"/>
<evidence type="ECO:0000259" key="4">
    <source>
        <dbReference type="PROSITE" id="PS52009"/>
    </source>
</evidence>